<dbReference type="AlphaFoldDB" id="A0A8S0PH68"/>
<dbReference type="GO" id="GO:0008234">
    <property type="term" value="F:cysteine-type peptidase activity"/>
    <property type="evidence" value="ECO:0007669"/>
    <property type="project" value="InterPro"/>
</dbReference>
<feature type="compositionally biased region" description="Basic and acidic residues" evidence="3">
    <location>
        <begin position="410"/>
        <end position="422"/>
    </location>
</feature>
<dbReference type="Proteomes" id="UP000594638">
    <property type="component" value="Unassembled WGS sequence"/>
</dbReference>
<dbReference type="Gramene" id="OE9A117770T1">
    <property type="protein sequence ID" value="OE9A117770C1"/>
    <property type="gene ID" value="OE9A117770"/>
</dbReference>
<reference evidence="5 6" key="1">
    <citation type="submission" date="2019-12" db="EMBL/GenBank/DDBJ databases">
        <authorList>
            <person name="Alioto T."/>
            <person name="Alioto T."/>
            <person name="Gomez Garrido J."/>
        </authorList>
    </citation>
    <scope>NUCLEOTIDE SEQUENCE [LARGE SCALE GENOMIC DNA]</scope>
</reference>
<dbReference type="EMBL" id="CACTIH010000027">
    <property type="protein sequence ID" value="CAA2935763.1"/>
    <property type="molecule type" value="Genomic_DNA"/>
</dbReference>
<evidence type="ECO:0000313" key="5">
    <source>
        <dbReference type="EMBL" id="CAA2935763.1"/>
    </source>
</evidence>
<proteinExistence type="predicted"/>
<protein>
    <submittedName>
        <fullName evidence="5">Sentrin-specific protease 1-like</fullName>
    </submittedName>
</protein>
<evidence type="ECO:0000256" key="2">
    <source>
        <dbReference type="ARBA" id="ARBA00022801"/>
    </source>
</evidence>
<gene>
    <name evidence="5" type="ORF">OLEA9_A117770</name>
</gene>
<feature type="compositionally biased region" description="Polar residues" evidence="3">
    <location>
        <begin position="147"/>
        <end position="156"/>
    </location>
</feature>
<comment type="caution">
    <text evidence="5">The sequence shown here is derived from an EMBL/GenBank/DDBJ whole genome shotgun (WGS) entry which is preliminary data.</text>
</comment>
<feature type="compositionally biased region" description="Basic and acidic residues" evidence="3">
    <location>
        <begin position="8"/>
        <end position="43"/>
    </location>
</feature>
<dbReference type="Gene3D" id="3.40.395.10">
    <property type="entry name" value="Adenoviral Proteinase, Chain A"/>
    <property type="match status" value="1"/>
</dbReference>
<feature type="region of interest" description="Disordered" evidence="3">
    <location>
        <begin position="410"/>
        <end position="434"/>
    </location>
</feature>
<sequence>MISSSMEEIMRQFSEKAKDRGTEVHEVGDKGTHVARGSDKTDEVQTVQPNVDRKGKCKIDPSEDIGTPYNLQPLSFNLRIGYTQPDDVHSEDIQKQVDFIISDVLTATKSVQKPIQPDLLRESHRKKRTKKSASNASASGKSVILLTDSNMGQPIVSNDDDDFVNPPPRRQDTPSCEKSPIDEAPSTAHNYPDELHPHMQQWVDFLSKTVSTMISSSMEEIMRQFSEKAKDRGTEVHEVGDKGTHVARGSDKTDEVQTVQPNVDRKGKCKIDPSEDIGTPYNLQPLSFDLRIGYTQPDDVHSEDIQKQVDFIISDVLTATKSVQVENIGHMFSLPLSTPWADVDHVFMSMLPTNKAHWMLGVLQFRSHTLTVFNSAGKTYRDWKVLEGIEPYVKILPALMNALRISRKDPDYEGPDSKELKVYIDSTLPQQTNG</sequence>
<dbReference type="InterPro" id="IPR003653">
    <property type="entry name" value="Peptidase_C48_C"/>
</dbReference>
<accession>A0A8S0PH68</accession>
<dbReference type="Pfam" id="PF02902">
    <property type="entry name" value="Peptidase_C48"/>
    <property type="match status" value="1"/>
</dbReference>
<dbReference type="GO" id="GO:0006508">
    <property type="term" value="P:proteolysis"/>
    <property type="evidence" value="ECO:0007669"/>
    <property type="project" value="UniProtKB-KW"/>
</dbReference>
<feature type="domain" description="Ubiquitin-like protease family profile" evidence="4">
    <location>
        <begin position="340"/>
        <end position="433"/>
    </location>
</feature>
<feature type="compositionally biased region" description="Low complexity" evidence="3">
    <location>
        <begin position="132"/>
        <end position="142"/>
    </location>
</feature>
<evidence type="ECO:0000313" key="6">
    <source>
        <dbReference type="Proteomes" id="UP000594638"/>
    </source>
</evidence>
<evidence type="ECO:0000259" key="4">
    <source>
        <dbReference type="Pfam" id="PF02902"/>
    </source>
</evidence>
<name>A0A8S0PH68_OLEEU</name>
<organism evidence="5 6">
    <name type="scientific">Olea europaea subsp. europaea</name>
    <dbReference type="NCBI Taxonomy" id="158383"/>
    <lineage>
        <taxon>Eukaryota</taxon>
        <taxon>Viridiplantae</taxon>
        <taxon>Streptophyta</taxon>
        <taxon>Embryophyta</taxon>
        <taxon>Tracheophyta</taxon>
        <taxon>Spermatophyta</taxon>
        <taxon>Magnoliopsida</taxon>
        <taxon>eudicotyledons</taxon>
        <taxon>Gunneridae</taxon>
        <taxon>Pentapetalae</taxon>
        <taxon>asterids</taxon>
        <taxon>lamiids</taxon>
        <taxon>Lamiales</taxon>
        <taxon>Oleaceae</taxon>
        <taxon>Oleeae</taxon>
        <taxon>Olea</taxon>
    </lineage>
</organism>
<keyword evidence="6" id="KW-1185">Reference proteome</keyword>
<feature type="region of interest" description="Disordered" evidence="3">
    <location>
        <begin position="115"/>
        <end position="186"/>
    </location>
</feature>
<feature type="region of interest" description="Disordered" evidence="3">
    <location>
        <begin position="1"/>
        <end position="44"/>
    </location>
</feature>
<evidence type="ECO:0000256" key="1">
    <source>
        <dbReference type="ARBA" id="ARBA00022670"/>
    </source>
</evidence>
<keyword evidence="2" id="KW-0378">Hydrolase</keyword>
<dbReference type="OrthoDB" id="693742at2759"/>
<evidence type="ECO:0000256" key="3">
    <source>
        <dbReference type="SAM" id="MobiDB-lite"/>
    </source>
</evidence>
<keyword evidence="1 5" id="KW-0645">Protease</keyword>